<proteinExistence type="predicted"/>
<dbReference type="CDD" id="cd06661">
    <property type="entry name" value="GGCT_like"/>
    <property type="match status" value="1"/>
</dbReference>
<dbReference type="SUPFAM" id="SSF110857">
    <property type="entry name" value="Gamma-glutamyl cyclotransferase-like"/>
    <property type="match status" value="1"/>
</dbReference>
<dbReference type="EMBL" id="CP119316">
    <property type="protein sequence ID" value="WEK45652.1"/>
    <property type="molecule type" value="Genomic_DNA"/>
</dbReference>
<evidence type="ECO:0000259" key="1">
    <source>
        <dbReference type="Pfam" id="PF06094"/>
    </source>
</evidence>
<reference evidence="2" key="1">
    <citation type="submission" date="2023-03" db="EMBL/GenBank/DDBJ databases">
        <title>Andean soil-derived lignocellulolytic bacterial consortium as a source of novel taxa and putative plastic-active enzymes.</title>
        <authorList>
            <person name="Diaz-Garcia L."/>
            <person name="Chuvochina M."/>
            <person name="Feuerriegel G."/>
            <person name="Bunk B."/>
            <person name="Sproer C."/>
            <person name="Streit W.R."/>
            <person name="Rodriguez L.M."/>
            <person name="Overmann J."/>
            <person name="Jimenez D.J."/>
        </authorList>
    </citation>
    <scope>NUCLEOTIDE SEQUENCE</scope>
    <source>
        <strain evidence="2">MAG 26</strain>
    </source>
</reference>
<accession>A0AAJ6BM27</accession>
<dbReference type="AlphaFoldDB" id="A0AAJ6BM27"/>
<dbReference type="Pfam" id="PF06094">
    <property type="entry name" value="GGACT"/>
    <property type="match status" value="1"/>
</dbReference>
<evidence type="ECO:0000313" key="3">
    <source>
        <dbReference type="Proteomes" id="UP001218362"/>
    </source>
</evidence>
<dbReference type="Gene3D" id="3.10.490.10">
    <property type="entry name" value="Gamma-glutamyl cyclotransferase-like"/>
    <property type="match status" value="1"/>
</dbReference>
<organism evidence="2 3">
    <name type="scientific">Candidatus Andeanibacterium colombiense</name>
    <dbReference type="NCBI Taxonomy" id="3121345"/>
    <lineage>
        <taxon>Bacteria</taxon>
        <taxon>Pseudomonadati</taxon>
        <taxon>Pseudomonadota</taxon>
        <taxon>Alphaproteobacteria</taxon>
        <taxon>Sphingomonadales</taxon>
        <taxon>Sphingomonadaceae</taxon>
        <taxon>Candidatus Andeanibacterium</taxon>
    </lineage>
</organism>
<gene>
    <name evidence="2" type="ORF">P0Y56_11495</name>
</gene>
<evidence type="ECO:0000313" key="2">
    <source>
        <dbReference type="EMBL" id="WEK45652.1"/>
    </source>
</evidence>
<protein>
    <submittedName>
        <fullName evidence="2">Gamma-glutamylcyclotransferase</fullName>
    </submittedName>
</protein>
<dbReference type="InterPro" id="IPR009288">
    <property type="entry name" value="AIG2-like_dom"/>
</dbReference>
<dbReference type="InterPro" id="IPR036568">
    <property type="entry name" value="GGCT-like_sf"/>
</dbReference>
<dbReference type="InterPro" id="IPR013024">
    <property type="entry name" value="GGCT-like"/>
</dbReference>
<name>A0AAJ6BM27_9SPHN</name>
<dbReference type="KEGG" id="acob:P0Y56_11495"/>
<dbReference type="Proteomes" id="UP001218362">
    <property type="component" value="Chromosome"/>
</dbReference>
<sequence length="143" mass="15733">MARHFFFYGTLRRDLVTAPSAKLIEGLELVGPATLKGRIFAKFDPRGAYPVLLRDGIGTVHGIVCRGGERFTIRSLAALDRYEGAARAGGEYVRRPMPVMLGRGGAITADAYLYTRRVTPDLIPIPHGDFARWLAETGERPFG</sequence>
<feature type="domain" description="Gamma-glutamylcyclotransferase AIG2-like" evidence="1">
    <location>
        <begin position="5"/>
        <end position="131"/>
    </location>
</feature>